<comment type="caution">
    <text evidence="2">The sequence shown here is derived from an EMBL/GenBank/DDBJ whole genome shotgun (WGS) entry which is preliminary data.</text>
</comment>
<dbReference type="AlphaFoldDB" id="A0A0F8UGN0"/>
<reference evidence="2 3" key="1">
    <citation type="submission" date="2015-02" db="EMBL/GenBank/DDBJ databases">
        <title>Draft Genome Sequences of Two Closely-Related Aflatoxigenic Aspergillus Species Obtained from the Cote d'Ivoire.</title>
        <authorList>
            <person name="Moore G.G."/>
            <person name="Beltz S.B."/>
            <person name="Mack B.M."/>
        </authorList>
    </citation>
    <scope>NUCLEOTIDE SEQUENCE [LARGE SCALE GENOMIC DNA]</scope>
    <source>
        <strain evidence="2 3">SRRC1432</strain>
    </source>
</reference>
<proteinExistence type="predicted"/>
<evidence type="ECO:0000313" key="2">
    <source>
        <dbReference type="EMBL" id="KKK18834.1"/>
    </source>
</evidence>
<dbReference type="EMBL" id="JYKN01001827">
    <property type="protein sequence ID" value="KKK18834.1"/>
    <property type="molecule type" value="Genomic_DNA"/>
</dbReference>
<evidence type="ECO:0000256" key="1">
    <source>
        <dbReference type="SAM" id="MobiDB-lite"/>
    </source>
</evidence>
<dbReference type="OrthoDB" id="3029913at2759"/>
<organism evidence="2 3">
    <name type="scientific">Aspergillus ochraceoroseus</name>
    <dbReference type="NCBI Taxonomy" id="138278"/>
    <lineage>
        <taxon>Eukaryota</taxon>
        <taxon>Fungi</taxon>
        <taxon>Dikarya</taxon>
        <taxon>Ascomycota</taxon>
        <taxon>Pezizomycotina</taxon>
        <taxon>Eurotiomycetes</taxon>
        <taxon>Eurotiomycetidae</taxon>
        <taxon>Eurotiales</taxon>
        <taxon>Aspergillaceae</taxon>
        <taxon>Aspergillus</taxon>
        <taxon>Aspergillus subgen. Nidulantes</taxon>
    </lineage>
</organism>
<name>A0A0F8UGN0_9EURO</name>
<gene>
    <name evidence="2" type="ORF">AOCH_003089</name>
</gene>
<evidence type="ECO:0000313" key="3">
    <source>
        <dbReference type="Proteomes" id="UP000034947"/>
    </source>
</evidence>
<sequence>MPPARRHSKPVSSGRYLVLRHRRHRLNALRGIQTQASRFSLQVGEQKLSSSYVPGLRAGTYQVSVDQTVKANTTTPEKTLPTQTQVFNVLAPQFALAADCIYSTFPAAGASAPVTCLPHVVLNDPLLPWERVADELSQRKPPADDIPNRVPWLACLTFQVDELRLSEDQLNGEHSLFARMPKPEKPRVQSATMAVDLDVANLRQFDPDQTVFPTHRIEGVTETRASVILVRPDIFTPLVTTFDRHGQPQPQTKCDVSRYRFLAHVRHIHTDGMAHAGAEEESHERSFGIVVSHRTGPPSGNKPTMLVSHLVSIESVYKMDFPLDPNKVVGLPSLFSWTHMCLPPQMMDIPGSMSNLAETRTMLQPALVSLPPKDAVDEDPSYRLVHQRLQDGYSLVRWRTQTGDETIALTRGPLVPSMVDNKLHGRQSNSGQSLQILDRKLGIMDISYSTAWNLGRALAMADATFTAALCRVRKAILQEGTDQTRIQVLKATGVPFKDKRELIRGLKSLTEGLAHMSLAEDLPREHRWQRPPERIPVHSLDSTLVDAVYQDELNRAAYKLASGYRESQDEVEKADEGVFPAPYDEHNIPYSADWTVVLRFVLDLRFLIPVPFHYLVPDMSYLPQESLRFFHIDENWVHALVDGALSLGNHVDREKDRAREAIHNALLRYHVLPHAELDEAPPVPMYGFLLRSNLVTQFPDLRVTVKSTMPSTSAISSDCLLARHEVVDPGIMLGLLTQAPDSSYNLIFTQPPHQQCFTLAKTLTGSTISIPYKKMYSEEGHDSDDDRGHPLTTETWTRVTDPPPAGSPLDDRGVVYLWGSKPELEDIRMLHVENLARNVYDALKSKLPYTETKPTAAMMGIQLNDPCWQLEITPPPPPPSS</sequence>
<dbReference type="Proteomes" id="UP000034947">
    <property type="component" value="Unassembled WGS sequence"/>
</dbReference>
<feature type="non-terminal residue" evidence="2">
    <location>
        <position position="881"/>
    </location>
</feature>
<protein>
    <submittedName>
        <fullName evidence="2">Uncharacterized protein</fullName>
    </submittedName>
</protein>
<keyword evidence="3" id="KW-1185">Reference proteome</keyword>
<feature type="compositionally biased region" description="Basic and acidic residues" evidence="1">
    <location>
        <begin position="777"/>
        <end position="789"/>
    </location>
</feature>
<dbReference type="VEuPathDB" id="FungiDB:P175DRAFT_0472046"/>
<feature type="region of interest" description="Disordered" evidence="1">
    <location>
        <begin position="777"/>
        <end position="805"/>
    </location>
</feature>
<accession>A0A0F8UGN0</accession>